<evidence type="ECO:0000313" key="2">
    <source>
        <dbReference type="EMBL" id="ANC78740.1"/>
    </source>
</evidence>
<dbReference type="Pfam" id="PF13414">
    <property type="entry name" value="TPR_11"/>
    <property type="match status" value="1"/>
</dbReference>
<gene>
    <name evidence="2" type="ORF">ABE65_018825</name>
</gene>
<reference evidence="2 3" key="1">
    <citation type="submission" date="2016-04" db="EMBL/GenBank/DDBJ databases">
        <title>Complete genome sequence of Fictibacillus phosphorivorans G25-29, a strain toxic to nematodes.</title>
        <authorList>
            <person name="Zheng Z."/>
        </authorList>
    </citation>
    <scope>NUCLEOTIDE SEQUENCE [LARGE SCALE GENOMIC DNA]</scope>
    <source>
        <strain evidence="2 3">G25-29</strain>
    </source>
</reference>
<keyword evidence="3" id="KW-1185">Reference proteome</keyword>
<dbReference type="SUPFAM" id="SSF48452">
    <property type="entry name" value="TPR-like"/>
    <property type="match status" value="1"/>
</dbReference>
<dbReference type="PANTHER" id="PTHR12558">
    <property type="entry name" value="CELL DIVISION CYCLE 16,23,27"/>
    <property type="match status" value="1"/>
</dbReference>
<protein>
    <submittedName>
        <fullName evidence="2">Uncharacterized protein</fullName>
    </submittedName>
</protein>
<dbReference type="RefSeq" id="WP_082861499.1">
    <property type="nucleotide sequence ID" value="NZ_CP015378.1"/>
</dbReference>
<evidence type="ECO:0000313" key="3">
    <source>
        <dbReference type="Proteomes" id="UP000076623"/>
    </source>
</evidence>
<evidence type="ECO:0000256" key="1">
    <source>
        <dbReference type="PROSITE-ProRule" id="PRU00339"/>
    </source>
</evidence>
<name>A0A160IR77_9BACL</name>
<feature type="repeat" description="TPR" evidence="1">
    <location>
        <begin position="71"/>
        <end position="104"/>
    </location>
</feature>
<dbReference type="EMBL" id="CP015378">
    <property type="protein sequence ID" value="ANC78740.1"/>
    <property type="molecule type" value="Genomic_DNA"/>
</dbReference>
<dbReference type="InterPro" id="IPR019734">
    <property type="entry name" value="TPR_rpt"/>
</dbReference>
<accession>A0A160IR77</accession>
<dbReference type="Proteomes" id="UP000076623">
    <property type="component" value="Chromosome"/>
</dbReference>
<dbReference type="AlphaFoldDB" id="A0A160IR77"/>
<organism evidence="2 3">
    <name type="scientific">Fictibacillus phosphorivorans</name>
    <dbReference type="NCBI Taxonomy" id="1221500"/>
    <lineage>
        <taxon>Bacteria</taxon>
        <taxon>Bacillati</taxon>
        <taxon>Bacillota</taxon>
        <taxon>Bacilli</taxon>
        <taxon>Bacillales</taxon>
        <taxon>Fictibacillaceae</taxon>
        <taxon>Fictibacillus</taxon>
    </lineage>
</organism>
<sequence length="308" mass="36042">MFPINTNKEAIQQLEENNVDQAMKLFHKAVLEKRDVQSLTNLAWVIWREEDDLERAFSLASEAVDLRPTSHFPYSLCGELLLENKRYEDALKMLQQAISIEPTNITHHNLGVAYYYLGETVKAATHFGLAAGKSDYTLYNQVKCLIEIGEKGEALRLTQTFEEDAEDFIGTIDLAELYAEIGLHDEAVYWFEKGWKDYYLQPEWVGMYVYCLLQRKQETEANNTIKEFLRYKKEELVEAEAEELDEDWTEEDKKEVIIRLTKEINDFEILLKKIEDGYLPAILLEPSPERDCYLFGCERHQHPEYKDS</sequence>
<keyword evidence="1" id="KW-0802">TPR repeat</keyword>
<proteinExistence type="predicted"/>
<dbReference type="InterPro" id="IPR011990">
    <property type="entry name" value="TPR-like_helical_dom_sf"/>
</dbReference>
<dbReference type="PROSITE" id="PS50005">
    <property type="entry name" value="TPR"/>
    <property type="match status" value="1"/>
</dbReference>
<dbReference type="Gene3D" id="1.25.40.10">
    <property type="entry name" value="Tetratricopeptide repeat domain"/>
    <property type="match status" value="1"/>
</dbReference>
<dbReference type="PANTHER" id="PTHR12558:SF13">
    <property type="entry name" value="CELL DIVISION CYCLE PROTEIN 27 HOMOLOG"/>
    <property type="match status" value="1"/>
</dbReference>
<dbReference type="STRING" id="1221500.ABE65_018825"/>
<dbReference type="KEGG" id="fpn:ABE65_018825"/>